<dbReference type="RefSeq" id="WP_164555289.1">
    <property type="nucleotide sequence ID" value="NZ_UZWE01000050.1"/>
</dbReference>
<keyword evidence="1" id="KW-0472">Membrane</keyword>
<evidence type="ECO:0000256" key="1">
    <source>
        <dbReference type="SAM" id="Phobius"/>
    </source>
</evidence>
<keyword evidence="1" id="KW-1133">Transmembrane helix</keyword>
<keyword evidence="3" id="KW-1185">Reference proteome</keyword>
<sequence length="58" mass="6631">MCKADRDRIERRWTYGLLLVWLAYSTAAFAGRSTEFAHEVVTNPDIQLMPAIFVSPSQ</sequence>
<accession>A0A3S5D486</accession>
<reference evidence="2 3" key="1">
    <citation type="submission" date="2018-12" db="EMBL/GenBank/DDBJ databases">
        <authorList>
            <person name="Criscuolo A."/>
        </authorList>
    </citation>
    <scope>NUCLEOTIDE SEQUENCE [LARGE SCALE GENOMIC DNA]</scope>
    <source>
        <strain evidence="2">ACIP1116241</strain>
    </source>
</reference>
<evidence type="ECO:0000313" key="3">
    <source>
        <dbReference type="Proteomes" id="UP000270743"/>
    </source>
</evidence>
<evidence type="ECO:0000313" key="2">
    <source>
        <dbReference type="EMBL" id="VDS10058.1"/>
    </source>
</evidence>
<dbReference type="AlphaFoldDB" id="A0A3S5D486"/>
<dbReference type="EMBL" id="UZWE01000050">
    <property type="protein sequence ID" value="VDS10058.1"/>
    <property type="molecule type" value="Genomic_DNA"/>
</dbReference>
<name>A0A3S5D486_9RHOB</name>
<organism evidence="2 3">
    <name type="scientific">Paracoccus haematequi</name>
    <dbReference type="NCBI Taxonomy" id="2491866"/>
    <lineage>
        <taxon>Bacteria</taxon>
        <taxon>Pseudomonadati</taxon>
        <taxon>Pseudomonadota</taxon>
        <taxon>Alphaproteobacteria</taxon>
        <taxon>Rhodobacterales</taxon>
        <taxon>Paracoccaceae</taxon>
        <taxon>Paracoccus</taxon>
    </lineage>
</organism>
<proteinExistence type="predicted"/>
<dbReference type="Proteomes" id="UP000270743">
    <property type="component" value="Unassembled WGS sequence"/>
</dbReference>
<keyword evidence="1" id="KW-0812">Transmembrane</keyword>
<gene>
    <name evidence="2" type="ORF">PARHAE_03269</name>
</gene>
<protein>
    <submittedName>
        <fullName evidence="2">Uncharacterized protein</fullName>
    </submittedName>
</protein>
<feature type="transmembrane region" description="Helical" evidence="1">
    <location>
        <begin position="12"/>
        <end position="31"/>
    </location>
</feature>